<keyword evidence="4" id="KW-0508">mRNA splicing</keyword>
<organism evidence="7 8">
    <name type="scientific">Grifola frondosa</name>
    <name type="common">Maitake</name>
    <name type="synonym">Polyporus frondosus</name>
    <dbReference type="NCBI Taxonomy" id="5627"/>
    <lineage>
        <taxon>Eukaryota</taxon>
        <taxon>Fungi</taxon>
        <taxon>Dikarya</taxon>
        <taxon>Basidiomycota</taxon>
        <taxon>Agaricomycotina</taxon>
        <taxon>Agaricomycetes</taxon>
        <taxon>Polyporales</taxon>
        <taxon>Grifolaceae</taxon>
        <taxon>Grifola</taxon>
    </lineage>
</organism>
<dbReference type="GO" id="GO:0000381">
    <property type="term" value="P:regulation of alternative mRNA splicing, via spliceosome"/>
    <property type="evidence" value="ECO:0007669"/>
    <property type="project" value="InterPro"/>
</dbReference>
<evidence type="ECO:0000256" key="1">
    <source>
        <dbReference type="ARBA" id="ARBA00004123"/>
    </source>
</evidence>
<evidence type="ECO:0000313" key="7">
    <source>
        <dbReference type="EMBL" id="OBZ70258.1"/>
    </source>
</evidence>
<evidence type="ECO:0000256" key="4">
    <source>
        <dbReference type="ARBA" id="ARBA00023187"/>
    </source>
</evidence>
<evidence type="ECO:0000256" key="5">
    <source>
        <dbReference type="ARBA" id="ARBA00023242"/>
    </source>
</evidence>
<accession>A0A1C7M0K9</accession>
<dbReference type="EMBL" id="LUGG01000014">
    <property type="protein sequence ID" value="OBZ70258.1"/>
    <property type="molecule type" value="Genomic_DNA"/>
</dbReference>
<feature type="compositionally biased region" description="Basic and acidic residues" evidence="6">
    <location>
        <begin position="277"/>
        <end position="337"/>
    </location>
</feature>
<proteinExistence type="inferred from homology"/>
<dbReference type="PANTHER" id="PTHR14304:SF11">
    <property type="entry name" value="SAP DOMAIN-CONTAINING PROTEIN"/>
    <property type="match status" value="1"/>
</dbReference>
<feature type="compositionally biased region" description="Basic residues" evidence="6">
    <location>
        <begin position="183"/>
        <end position="197"/>
    </location>
</feature>
<gene>
    <name evidence="7" type="ORF">A0H81_09941</name>
</gene>
<sequence length="487" mass="54100">MDLPTPREIELETLLRQRDAQVAELTVCDARGAVADRTLTTLLPCARTHQDEVSHLRQYLSAQPSPPTTEPISLPPALMTLLLPHITDHASNATPPANTVTTALIQRAKVLQEENDELYELLKSGETGRLKEDVRALRRVVEKLEGALRESHQVIASLSAELDKSHETIVMSGRQLNAVAPHARAHAHSPAPRHHQPPPHLSVANGSGKPPPTGPRAHKKPRLSETALSPAPSNTSLPIPPRLNLSQANSTPRSGSREWRTSVDRKPLPADMDVDEDQRSRPRSPEQDRERQRVRERQPERDRERERDRDKPRERVREREKERERERDRGRDRDRSARRNGAHGEVVGAGAGGRGVEQCCVLCERGSDVGGTDGLVMGLWVIPVRPRRCAVSAPRPSVDRSRPHLPNTLIARKGRTVPHLRPQSKVPLPDRRRVAGHRRCASRDDSERTPLATLVLTPGEMAGCVRSATLLGRVRGARYPRLGDVSG</sequence>
<feature type="compositionally biased region" description="Polar residues" evidence="6">
    <location>
        <begin position="244"/>
        <end position="254"/>
    </location>
</feature>
<keyword evidence="8" id="KW-1185">Reference proteome</keyword>
<dbReference type="Pfam" id="PF17098">
    <property type="entry name" value="Wtap"/>
    <property type="match status" value="1"/>
</dbReference>
<keyword evidence="5" id="KW-0539">Nucleus</keyword>
<evidence type="ECO:0000256" key="2">
    <source>
        <dbReference type="ARBA" id="ARBA00010313"/>
    </source>
</evidence>
<comment type="similarity">
    <text evidence="2">Belongs to the fl(2)d family.</text>
</comment>
<evidence type="ECO:0000256" key="6">
    <source>
        <dbReference type="SAM" id="MobiDB-lite"/>
    </source>
</evidence>
<feature type="region of interest" description="Disordered" evidence="6">
    <location>
        <begin position="420"/>
        <end position="447"/>
    </location>
</feature>
<feature type="region of interest" description="Disordered" evidence="6">
    <location>
        <begin position="179"/>
        <end position="351"/>
    </location>
</feature>
<keyword evidence="3" id="KW-0507">mRNA processing</keyword>
<dbReference type="PANTHER" id="PTHR14304">
    <property type="entry name" value="CELL DIVISION CYCLE AND APOPTOSIS REGULATOR PROTEIN"/>
    <property type="match status" value="1"/>
</dbReference>
<dbReference type="GO" id="GO:0006355">
    <property type="term" value="P:regulation of DNA-templated transcription"/>
    <property type="evidence" value="ECO:0007669"/>
    <property type="project" value="InterPro"/>
</dbReference>
<dbReference type="GO" id="GO:0016556">
    <property type="term" value="P:mRNA modification"/>
    <property type="evidence" value="ECO:0007669"/>
    <property type="project" value="InterPro"/>
</dbReference>
<evidence type="ECO:0000313" key="8">
    <source>
        <dbReference type="Proteomes" id="UP000092993"/>
    </source>
</evidence>
<comment type="caution">
    <text evidence="7">The sequence shown here is derived from an EMBL/GenBank/DDBJ whole genome shotgun (WGS) entry which is preliminary data.</text>
</comment>
<dbReference type="GO" id="GO:0005634">
    <property type="term" value="C:nucleus"/>
    <property type="evidence" value="ECO:0007669"/>
    <property type="project" value="UniProtKB-SubCell"/>
</dbReference>
<dbReference type="InterPro" id="IPR025224">
    <property type="entry name" value="CCAR1/CCAR2"/>
</dbReference>
<feature type="compositionally biased region" description="Basic and acidic residues" evidence="6">
    <location>
        <begin position="255"/>
        <end position="268"/>
    </location>
</feature>
<dbReference type="STRING" id="5627.A0A1C7M0K9"/>
<reference evidence="7 8" key="1">
    <citation type="submission" date="2016-03" db="EMBL/GenBank/DDBJ databases">
        <title>Whole genome sequencing of Grifola frondosa 9006-11.</title>
        <authorList>
            <person name="Min B."/>
            <person name="Park H."/>
            <person name="Kim J.-G."/>
            <person name="Cho H."/>
            <person name="Oh Y.-L."/>
            <person name="Kong W.-S."/>
            <person name="Choi I.-G."/>
        </authorList>
    </citation>
    <scope>NUCLEOTIDE SEQUENCE [LARGE SCALE GENOMIC DNA]</scope>
    <source>
        <strain evidence="7 8">9006-11</strain>
    </source>
</reference>
<name>A0A1C7M0K9_GRIFR</name>
<dbReference type="GO" id="GO:0006397">
    <property type="term" value="P:mRNA processing"/>
    <property type="evidence" value="ECO:0007669"/>
    <property type="project" value="UniProtKB-KW"/>
</dbReference>
<comment type="subcellular location">
    <subcellularLocation>
        <location evidence="1">Nucleus</location>
    </subcellularLocation>
</comment>
<dbReference type="AlphaFoldDB" id="A0A1C7M0K9"/>
<dbReference type="GO" id="GO:0008380">
    <property type="term" value="P:RNA splicing"/>
    <property type="evidence" value="ECO:0007669"/>
    <property type="project" value="UniProtKB-KW"/>
</dbReference>
<dbReference type="InterPro" id="IPR033757">
    <property type="entry name" value="WTAP"/>
</dbReference>
<evidence type="ECO:0000256" key="3">
    <source>
        <dbReference type="ARBA" id="ARBA00022664"/>
    </source>
</evidence>
<dbReference type="OrthoDB" id="3363802at2759"/>
<protein>
    <submittedName>
        <fullName evidence="7">Uncharacterized protein</fullName>
    </submittedName>
</protein>
<dbReference type="Proteomes" id="UP000092993">
    <property type="component" value="Unassembled WGS sequence"/>
</dbReference>